<name>A0A9P6EKW8_9AGAR</name>
<proteinExistence type="predicted"/>
<protein>
    <submittedName>
        <fullName evidence="1">Uncharacterized protein</fullName>
    </submittedName>
</protein>
<evidence type="ECO:0000313" key="1">
    <source>
        <dbReference type="EMBL" id="KAF9531671.1"/>
    </source>
</evidence>
<sequence>MLKKLFGHFGSHSHKPPELCAQVELEFDSLANPPFRHLKIFNDLQNIALLHSTLNQPSFSEANWQLPLPYDVVFAIIHIFLNDSKTLWNLYGSCASLHQLCGPLVHQTISIHTRSRAAPSTLEKFARSIAQNPQVIANLQTLRIIDDGKMFQGCRPITAEEVSLCFILTRNYPLLRRIELDLQVVWDIIPPPLQHAFHIAFALPTLREISTLEMCAEVSGPPQFVEFRQIQCSPEHLTVEDQRLDGISTFTNMFNELTSPLRLASLRILECRSYPQFIHLLNEPLERCSQTLISLTILIIGKCSSSYLVKLEPLTTLKMLTLSCDTKLTSLNNNPISLANFNFLVATISSSQKPSSIEDIYLLIRTHRFDFARRLPWNHLDDVFKRNKYHSEWPNLRKIWVKLIDEDLTQRDEGWYKQGRIEIDILPLLPNLASLELVQFEMVFGKHQFLSVQ</sequence>
<evidence type="ECO:0000313" key="2">
    <source>
        <dbReference type="Proteomes" id="UP000807306"/>
    </source>
</evidence>
<dbReference type="Proteomes" id="UP000807306">
    <property type="component" value="Unassembled WGS sequence"/>
</dbReference>
<reference evidence="1" key="1">
    <citation type="submission" date="2020-11" db="EMBL/GenBank/DDBJ databases">
        <authorList>
            <consortium name="DOE Joint Genome Institute"/>
            <person name="Ahrendt S."/>
            <person name="Riley R."/>
            <person name="Andreopoulos W."/>
            <person name="Labutti K."/>
            <person name="Pangilinan J."/>
            <person name="Ruiz-Duenas F.J."/>
            <person name="Barrasa J.M."/>
            <person name="Sanchez-Garcia M."/>
            <person name="Camarero S."/>
            <person name="Miyauchi S."/>
            <person name="Serrano A."/>
            <person name="Linde D."/>
            <person name="Babiker R."/>
            <person name="Drula E."/>
            <person name="Ayuso-Fernandez I."/>
            <person name="Pacheco R."/>
            <person name="Padilla G."/>
            <person name="Ferreira P."/>
            <person name="Barriuso J."/>
            <person name="Kellner H."/>
            <person name="Castanera R."/>
            <person name="Alfaro M."/>
            <person name="Ramirez L."/>
            <person name="Pisabarro A.G."/>
            <person name="Kuo A."/>
            <person name="Tritt A."/>
            <person name="Lipzen A."/>
            <person name="He G."/>
            <person name="Yan M."/>
            <person name="Ng V."/>
            <person name="Cullen D."/>
            <person name="Martin F."/>
            <person name="Rosso M.-N."/>
            <person name="Henrissat B."/>
            <person name="Hibbett D."/>
            <person name="Martinez A.T."/>
            <person name="Grigoriev I.V."/>
        </authorList>
    </citation>
    <scope>NUCLEOTIDE SEQUENCE</scope>
    <source>
        <strain evidence="1">CBS 506.95</strain>
    </source>
</reference>
<gene>
    <name evidence="1" type="ORF">CPB83DRAFT_904320</name>
</gene>
<organism evidence="1 2">
    <name type="scientific">Crepidotus variabilis</name>
    <dbReference type="NCBI Taxonomy" id="179855"/>
    <lineage>
        <taxon>Eukaryota</taxon>
        <taxon>Fungi</taxon>
        <taxon>Dikarya</taxon>
        <taxon>Basidiomycota</taxon>
        <taxon>Agaricomycotina</taxon>
        <taxon>Agaricomycetes</taxon>
        <taxon>Agaricomycetidae</taxon>
        <taxon>Agaricales</taxon>
        <taxon>Agaricineae</taxon>
        <taxon>Crepidotaceae</taxon>
        <taxon>Crepidotus</taxon>
    </lineage>
</organism>
<comment type="caution">
    <text evidence="1">The sequence shown here is derived from an EMBL/GenBank/DDBJ whole genome shotgun (WGS) entry which is preliminary data.</text>
</comment>
<dbReference type="OrthoDB" id="2904962at2759"/>
<keyword evidence="2" id="KW-1185">Reference proteome</keyword>
<dbReference type="EMBL" id="MU157834">
    <property type="protein sequence ID" value="KAF9531671.1"/>
    <property type="molecule type" value="Genomic_DNA"/>
</dbReference>
<accession>A0A9P6EKW8</accession>
<dbReference type="AlphaFoldDB" id="A0A9P6EKW8"/>